<keyword evidence="8" id="KW-1162">Viral penetration into host cytoplasm</keyword>
<keyword evidence="10" id="KW-0732">Signal</keyword>
<dbReference type="Pfam" id="PF07243">
    <property type="entry name" value="Phlebovirus_G1"/>
    <property type="match status" value="1"/>
</dbReference>
<evidence type="ECO:0000256" key="14">
    <source>
        <dbReference type="ARBA" id="ARBA00022870"/>
    </source>
</evidence>
<evidence type="ECO:0000256" key="8">
    <source>
        <dbReference type="ARBA" id="ARBA00022595"/>
    </source>
</evidence>
<dbReference type="GO" id="GO:0044178">
    <property type="term" value="C:host cell Golgi membrane"/>
    <property type="evidence" value="ECO:0007669"/>
    <property type="project" value="UniProtKB-SubCell"/>
</dbReference>
<keyword evidence="7" id="KW-0945">Host-virus interaction</keyword>
<feature type="domain" description="Phlebovirus glycoprotein G2 C-terminal" evidence="26">
    <location>
        <begin position="904"/>
        <end position="1065"/>
    </location>
</feature>
<dbReference type="InterPro" id="IPR043603">
    <property type="entry name" value="Phlebo_G2_C"/>
</dbReference>
<dbReference type="Pfam" id="PF19019">
    <property type="entry name" value="Phlebo_G2_C"/>
    <property type="match status" value="1"/>
</dbReference>
<proteinExistence type="inferred from homology"/>
<dbReference type="GO" id="GO:0016020">
    <property type="term" value="C:membrane"/>
    <property type="evidence" value="ECO:0007669"/>
    <property type="project" value="InterPro"/>
</dbReference>
<protein>
    <recommendedName>
        <fullName evidence="4">Envelopment polyprotein</fullName>
    </recommendedName>
    <alternativeName>
        <fullName evidence="21">M polyprotein</fullName>
    </alternativeName>
</protein>
<keyword evidence="13" id="KW-0946">Virion</keyword>
<evidence type="ECO:0000256" key="18">
    <source>
        <dbReference type="ARBA" id="ARBA00023180"/>
    </source>
</evidence>
<evidence type="ECO:0000259" key="24">
    <source>
        <dbReference type="Pfam" id="PF07243"/>
    </source>
</evidence>
<sequence>MDFLWLTLMFLFWSARAEGPIICEGLTHSNKSAAIPHLLGYSEKMCQIDRLIHVSSWLRNHTQFEGFVGHRGGRSQVRYFPAENSYSKWAGLLSPCDADWLGLLVVKKASQSDMIVPGPSYKGLVFFERPTFDGYVGWGCGGGKSRTESGEMCSQDSGTTSGLLQSEKVMWIGDVACQPMTPIPEDVFQELKGFSQSEFPDICKIDGILFNQCEGESLPQPIDVAWMDIGHSHKIIMREHQTKWIQESSPKDFVCHKDGIGPCPASEELSCRTNGDCRGDLQFCKITGCGHGEESSSSKCRCSLVHKPGEVVVSYGGVRVRPKCYGFSRMMATIEVKQAEHKSGKCTGCHLECINGGVRLITLTSELKSATVCASHFCSSAESGKKNTEIMFHSGALVGSTDVHVKGTLMDGTEFTFRGLCQFPDGCDAVDCTFCREFLKNPQCYPTKKWLFIIVVIIVSYAVLMLITNILRAISIWGSWVLAPVKLLIALMRKLVRLTLKALNQAADRGRRVIYEEMDGAQRVHEEGARVEIARPRRVRHWMYSPVILGIILAGSANGCDELVHADSKLISCKQGGNNNKVCATTGRALLPAVNPGQTACLHFSAPGSPDSKCLKIKVKKINLKCKKASSYYVPDARSRCTSVRRCRWAGDCQSGCPSHFTSNSFSDDWAGKMDRAGLGFSGCSDGCGGAACGCFNAAPSCIFWRKWVENPHGVIWKVSPCAAWVPSAEVEVTLPSGKSKVFHPMSGVPTQAFKGVSITYLGSELEVSGLTELCEIEELKSGRLALAPCNQAGMGVVGKIGEIQCSSEESARTIKKDGCIWNSDLVGIELRVDDAVCFSKITSVEAVANYSAIPTIIGGLRFERSHDSQGKISGSPLDITAIRGEFSVSYRGLRLSLSEITATCTGEVTNISGCYSCMMGAKVSIRLHSNKNSTAHLKCSSDETAFSVSEGVHSYTVSLSYDHAVVDETCILNCGGHESQVNVKGNLVFLDIPRFVDGSYVQTYHSTVPTGASIPSPTDWLNALFGNGITRWLLGAAGVLLTGLLLFILIVSVLKYGIRKLTSVRAKMA</sequence>
<evidence type="ECO:0000256" key="10">
    <source>
        <dbReference type="ARBA" id="ARBA00022729"/>
    </source>
</evidence>
<evidence type="ECO:0000256" key="9">
    <source>
        <dbReference type="ARBA" id="ARBA00022692"/>
    </source>
</evidence>
<evidence type="ECO:0000256" key="4">
    <source>
        <dbReference type="ARBA" id="ARBA00015294"/>
    </source>
</evidence>
<keyword evidence="12" id="KW-1040">Host Golgi apparatus</keyword>
<feature type="domain" description="Phlebovirus glycoprotein G1" evidence="24">
    <location>
        <begin position="195"/>
        <end position="537"/>
    </location>
</feature>
<evidence type="ECO:0000256" key="2">
    <source>
        <dbReference type="ARBA" id="ARBA00004482"/>
    </source>
</evidence>
<dbReference type="InterPro" id="IPR009878">
    <property type="entry name" value="Phlebovirus_G2_fusion"/>
</dbReference>
<dbReference type="Gene3D" id="2.60.40.3770">
    <property type="match status" value="1"/>
</dbReference>
<keyword evidence="18" id="KW-0325">Glycoprotein</keyword>
<evidence type="ECO:0000259" key="25">
    <source>
        <dbReference type="Pfam" id="PF07245"/>
    </source>
</evidence>
<evidence type="ECO:0000256" key="3">
    <source>
        <dbReference type="ARBA" id="ARBA00004563"/>
    </source>
</evidence>
<evidence type="ECO:0000256" key="12">
    <source>
        <dbReference type="ARBA" id="ARBA00022812"/>
    </source>
</evidence>
<evidence type="ECO:0000256" key="23">
    <source>
        <dbReference type="SAM" id="Phobius"/>
    </source>
</evidence>
<dbReference type="Pfam" id="PF07245">
    <property type="entry name" value="Phlebovirus_G2"/>
    <property type="match status" value="1"/>
</dbReference>
<evidence type="ECO:0000256" key="16">
    <source>
        <dbReference type="ARBA" id="ARBA00023136"/>
    </source>
</evidence>
<evidence type="ECO:0000256" key="21">
    <source>
        <dbReference type="ARBA" id="ARBA00031199"/>
    </source>
</evidence>
<dbReference type="GO" id="GO:0046718">
    <property type="term" value="P:symbiont entry into host cell"/>
    <property type="evidence" value="ECO:0007669"/>
    <property type="project" value="UniProtKB-KW"/>
</dbReference>
<evidence type="ECO:0000256" key="13">
    <source>
        <dbReference type="ARBA" id="ARBA00022844"/>
    </source>
</evidence>
<feature type="transmembrane region" description="Helical" evidence="23">
    <location>
        <begin position="450"/>
        <end position="467"/>
    </location>
</feature>
<dbReference type="GO" id="GO:0019062">
    <property type="term" value="P:virion attachment to host cell"/>
    <property type="evidence" value="ECO:0007669"/>
    <property type="project" value="UniProtKB-KW"/>
</dbReference>
<comment type="subcellular location">
    <subcellularLocation>
        <location evidence="1">Host Golgi apparatus membrane</location>
        <topology evidence="1">Single-pass type I membrane protein</topology>
    </subcellularLocation>
    <subcellularLocation>
        <location evidence="2">Host endoplasmic reticulum membrane</location>
        <topology evidence="2">Single-pass type I membrane protein</topology>
    </subcellularLocation>
    <subcellularLocation>
        <location evidence="3">Virion membrane</location>
        <topology evidence="3">Single-pass type I membrane protein</topology>
    </subcellularLocation>
</comment>
<keyword evidence="11" id="KW-1161">Viral attachment to host cell</keyword>
<keyword evidence="5" id="KW-1168">Fusion of virus membrane with host membrane</keyword>
<feature type="transmembrane region" description="Helical" evidence="23">
    <location>
        <begin position="474"/>
        <end position="492"/>
    </location>
</feature>
<dbReference type="GO" id="GO:0044167">
    <property type="term" value="C:host cell endoplasmic reticulum membrane"/>
    <property type="evidence" value="ECO:0007669"/>
    <property type="project" value="UniProtKB-SubCell"/>
</dbReference>
<keyword evidence="16 23" id="KW-0472">Membrane</keyword>
<name>A0A482LUM2_9VIRU</name>
<keyword evidence="20" id="KW-1160">Virus entry into host cell</keyword>
<keyword evidence="19" id="KW-1038">Host endoplasmic reticulum</keyword>
<keyword evidence="6" id="KW-1170">Fusion of virus membrane with host endosomal membrane</keyword>
<evidence type="ECO:0000256" key="19">
    <source>
        <dbReference type="ARBA" id="ARBA00023184"/>
    </source>
</evidence>
<dbReference type="InterPro" id="IPR010826">
    <property type="entry name" value="Phlebovirus_G1"/>
</dbReference>
<dbReference type="GO" id="GO:0039654">
    <property type="term" value="P:fusion of virus membrane with host endosome membrane"/>
    <property type="evidence" value="ECO:0007669"/>
    <property type="project" value="UniProtKB-KW"/>
</dbReference>
<dbReference type="GO" id="GO:0055036">
    <property type="term" value="C:virion membrane"/>
    <property type="evidence" value="ECO:0007669"/>
    <property type="project" value="UniProtKB-SubCell"/>
</dbReference>
<keyword evidence="14" id="KW-1043">Host membrane</keyword>
<evidence type="ECO:0000256" key="22">
    <source>
        <dbReference type="ARBA" id="ARBA00033745"/>
    </source>
</evidence>
<keyword evidence="17" id="KW-1015">Disulfide bond</keyword>
<dbReference type="Gene3D" id="2.60.98.50">
    <property type="match status" value="1"/>
</dbReference>
<feature type="transmembrane region" description="Helical" evidence="23">
    <location>
        <begin position="1033"/>
        <end position="1059"/>
    </location>
</feature>
<comment type="similarity">
    <text evidence="22">Belongs to the phlebovirus envelope glycoprotein family.</text>
</comment>
<reference evidence="27" key="1">
    <citation type="submission" date="2018-07" db="EMBL/GenBank/DDBJ databases">
        <title>Viromes of Hyalomma asiaticum, Hyalomma detritum and Dermacentor nuttalli ticks from Xinjiang Uygur Autonomous Region, China.</title>
        <authorList>
            <person name="Shen S."/>
            <person name="Moming A."/>
            <person name="Luo T."/>
            <person name="Chang C."/>
            <person name="Fang Y."/>
            <person name="Wang J."/>
            <person name="Kou C."/>
            <person name="Wang C."/>
            <person name="Su Z."/>
            <person name="Zhang Y."/>
            <person name="Tang S."/>
            <person name="Wu Q."/>
            <person name="Duan X."/>
            <person name="Zhu L."/>
            <person name="Liu X."/>
            <person name="An R."/>
            <person name="Shi J."/>
            <person name="Yang J."/>
            <person name="Zhang Z."/>
            <person name="Liang J."/>
            <person name="Guo R."/>
            <person name="Wang H."/>
            <person name="Zhang Y."/>
            <person name="Sun S."/>
            <person name="Hu Z."/>
            <person name="Deng F."/>
        </authorList>
    </citation>
    <scope>NUCLEOTIDE SEQUENCE</scope>
    <source>
        <strain evidence="27">DXM-ZLY</strain>
    </source>
</reference>
<evidence type="ECO:0000259" key="26">
    <source>
        <dbReference type="Pfam" id="PF19019"/>
    </source>
</evidence>
<keyword evidence="9 23" id="KW-0812">Transmembrane</keyword>
<evidence type="ECO:0000256" key="1">
    <source>
        <dbReference type="ARBA" id="ARBA00004244"/>
    </source>
</evidence>
<evidence type="ECO:0000256" key="17">
    <source>
        <dbReference type="ARBA" id="ARBA00023157"/>
    </source>
</evidence>
<organism evidence="27">
    <name type="scientific">Guertu virus</name>
    <dbReference type="NCBI Taxonomy" id="1763596"/>
    <lineage>
        <taxon>Viruses</taxon>
        <taxon>Riboviria</taxon>
        <taxon>Orthornavirae</taxon>
        <taxon>Negarnaviricota</taxon>
        <taxon>Polyploviricotina</taxon>
        <taxon>Bunyaviricetes</taxon>
        <taxon>Hareavirales</taxon>
        <taxon>Phenuiviridae</taxon>
        <taxon>Bandavirus</taxon>
        <taxon>Bandavirus guertuense</taxon>
    </lineage>
</organism>
<feature type="domain" description="Phlebovirus glycoprotein G2 fusion" evidence="25">
    <location>
        <begin position="560"/>
        <end position="869"/>
    </location>
</feature>
<accession>A0A482LUM2</accession>
<evidence type="ECO:0000313" key="27">
    <source>
        <dbReference type="EMBL" id="QBQ64950.1"/>
    </source>
</evidence>
<keyword evidence="15 23" id="KW-1133">Transmembrane helix</keyword>
<dbReference type="EMBL" id="MH688509">
    <property type="protein sequence ID" value="QBQ64950.1"/>
    <property type="molecule type" value="Genomic_RNA"/>
</dbReference>
<evidence type="ECO:0000256" key="5">
    <source>
        <dbReference type="ARBA" id="ARBA00022506"/>
    </source>
</evidence>
<evidence type="ECO:0000256" key="6">
    <source>
        <dbReference type="ARBA" id="ARBA00022510"/>
    </source>
</evidence>
<evidence type="ECO:0000256" key="11">
    <source>
        <dbReference type="ARBA" id="ARBA00022804"/>
    </source>
</evidence>
<evidence type="ECO:0000256" key="20">
    <source>
        <dbReference type="ARBA" id="ARBA00023296"/>
    </source>
</evidence>
<evidence type="ECO:0000256" key="7">
    <source>
        <dbReference type="ARBA" id="ARBA00022581"/>
    </source>
</evidence>
<evidence type="ECO:0000256" key="15">
    <source>
        <dbReference type="ARBA" id="ARBA00022989"/>
    </source>
</evidence>